<dbReference type="GO" id="GO:0005886">
    <property type="term" value="C:plasma membrane"/>
    <property type="evidence" value="ECO:0007669"/>
    <property type="project" value="TreeGrafter"/>
</dbReference>
<dbReference type="GO" id="GO:0007166">
    <property type="term" value="P:cell surface receptor signaling pathway"/>
    <property type="evidence" value="ECO:0007669"/>
    <property type="project" value="InterPro"/>
</dbReference>
<feature type="transmembrane region" description="Helical" evidence="9">
    <location>
        <begin position="254"/>
        <end position="274"/>
    </location>
</feature>
<sequence>MDQSFGNQTHGYEENLLIIEITTNSLSLIGSTFIVLMYLCNKDLHTFAFKLVFLLSISDIILGFGRMFNFQSIITQDFTPENGVTCQVQSFLVTFGGLSTIVTTMAISWSLCQSVIYGINNLNDYSKYYYIAIFLFPLIISIVPLATGDYGVSGISCWIYGHDDKPYGIRTMLWRLFLFYIPLWLSVIYNSINYFRIRKFVYSLFVDNTEASKQHKQIIRKLTLYPLIMVICYLFATINRVYQFFEENEVEAIAYLHICLAGLQGFFNSLVYGFNKQIKSKICKSCITQKKKSKEQEEKDVVEYSSKSSIDENRQNGSRQVTSSIESSITAEDEFGSSVQKEMRQNLGNDLYQYDSHPTSKIYDKGINRIARLSDLSSVHSSSSNKNPSANSREINLT</sequence>
<keyword evidence="13" id="KW-1185">Reference proteome</keyword>
<dbReference type="GO" id="GO:0004930">
    <property type="term" value="F:G protein-coupled receptor activity"/>
    <property type="evidence" value="ECO:0007669"/>
    <property type="project" value="UniProtKB-KW"/>
</dbReference>
<evidence type="ECO:0000256" key="1">
    <source>
        <dbReference type="ARBA" id="ARBA00004141"/>
    </source>
</evidence>
<dbReference type="InterPro" id="IPR022343">
    <property type="entry name" value="GCR1-cAMP_receptor"/>
</dbReference>
<feature type="region of interest" description="Disordered" evidence="8">
    <location>
        <begin position="297"/>
        <end position="339"/>
    </location>
</feature>
<dbReference type="KEGG" id="tet:TTHERM_00160620"/>
<dbReference type="PROSITE" id="PS50262">
    <property type="entry name" value="G_PROTEIN_RECEP_F1_2"/>
    <property type="match status" value="1"/>
</dbReference>
<keyword evidence="5 9" id="KW-0472">Membrane</keyword>
<feature type="region of interest" description="Disordered" evidence="8">
    <location>
        <begin position="376"/>
        <end position="398"/>
    </location>
</feature>
<feature type="transmembrane region" description="Helical" evidence="9">
    <location>
        <begin position="128"/>
        <end position="147"/>
    </location>
</feature>
<keyword evidence="4" id="KW-0297">G-protein coupled receptor</keyword>
<dbReference type="OMA" id="PRICIVQ"/>
<dbReference type="InterPro" id="IPR022340">
    <property type="entry name" value="GPCR_GCR1_put"/>
</dbReference>
<feature type="transmembrane region" description="Helical" evidence="9">
    <location>
        <begin position="88"/>
        <end position="107"/>
    </location>
</feature>
<dbReference type="InterPro" id="IPR017452">
    <property type="entry name" value="GPCR_Rhodpsn_7TM"/>
</dbReference>
<dbReference type="eggNOG" id="ENOG502RT35">
    <property type="taxonomic scope" value="Eukaryota"/>
</dbReference>
<dbReference type="Gene3D" id="1.20.1070.10">
    <property type="entry name" value="Rhodopsin 7-helix transmembrane proteins"/>
    <property type="match status" value="1"/>
</dbReference>
<evidence type="ECO:0000256" key="7">
    <source>
        <dbReference type="ARBA" id="ARBA00023224"/>
    </source>
</evidence>
<organism evidence="12 13">
    <name type="scientific">Tetrahymena thermophila (strain SB210)</name>
    <dbReference type="NCBI Taxonomy" id="312017"/>
    <lineage>
        <taxon>Eukaryota</taxon>
        <taxon>Sar</taxon>
        <taxon>Alveolata</taxon>
        <taxon>Ciliophora</taxon>
        <taxon>Intramacronucleata</taxon>
        <taxon>Oligohymenophorea</taxon>
        <taxon>Hymenostomatida</taxon>
        <taxon>Tetrahymenina</taxon>
        <taxon>Tetrahymenidae</taxon>
        <taxon>Tetrahymena</taxon>
    </lineage>
</organism>
<dbReference type="HOGENOM" id="CLU_693540_0_0_1"/>
<keyword evidence="2 9" id="KW-0812">Transmembrane</keyword>
<evidence type="ECO:0000313" key="12">
    <source>
        <dbReference type="EMBL" id="EAR89547.1"/>
    </source>
</evidence>
<evidence type="ECO:0000259" key="11">
    <source>
        <dbReference type="PROSITE" id="PS50262"/>
    </source>
</evidence>
<evidence type="ECO:0000313" key="13">
    <source>
        <dbReference type="Proteomes" id="UP000009168"/>
    </source>
</evidence>
<dbReference type="OrthoDB" id="312739at2759"/>
<keyword evidence="7" id="KW-0807">Transducer</keyword>
<evidence type="ECO:0000256" key="6">
    <source>
        <dbReference type="ARBA" id="ARBA00023170"/>
    </source>
</evidence>
<feature type="compositionally biased region" description="Polar residues" evidence="8">
    <location>
        <begin position="315"/>
        <end position="330"/>
    </location>
</feature>
<protein>
    <submittedName>
        <fullName evidence="12">G protein coupled glucose receptor regulating Gpa2 protein</fullName>
    </submittedName>
</protein>
<evidence type="ECO:0000259" key="10">
    <source>
        <dbReference type="PROSITE" id="PS50261"/>
    </source>
</evidence>
<dbReference type="EMBL" id="GG662820">
    <property type="protein sequence ID" value="EAR89547.1"/>
    <property type="molecule type" value="Genomic_DNA"/>
</dbReference>
<keyword evidence="6 12" id="KW-0675">Receptor</keyword>
<dbReference type="GO" id="GO:0007189">
    <property type="term" value="P:adenylate cyclase-activating G protein-coupled receptor signaling pathway"/>
    <property type="evidence" value="ECO:0007669"/>
    <property type="project" value="TreeGrafter"/>
</dbReference>
<evidence type="ECO:0000256" key="3">
    <source>
        <dbReference type="ARBA" id="ARBA00022989"/>
    </source>
</evidence>
<dbReference type="PRINTS" id="PR02000">
    <property type="entry name" value="GCR1PLANT"/>
</dbReference>
<feature type="domain" description="G-protein coupled receptors family 2 profile 2" evidence="10">
    <location>
        <begin position="16"/>
        <end position="276"/>
    </location>
</feature>
<dbReference type="InterPro" id="IPR017981">
    <property type="entry name" value="GPCR_2-like_7TM"/>
</dbReference>
<dbReference type="RefSeq" id="XP_001009792.1">
    <property type="nucleotide sequence ID" value="XM_001009792.3"/>
</dbReference>
<feature type="compositionally biased region" description="Low complexity" evidence="8">
    <location>
        <begin position="376"/>
        <end position="392"/>
    </location>
</feature>
<dbReference type="InParanoid" id="Q22W70"/>
<evidence type="ECO:0000256" key="8">
    <source>
        <dbReference type="SAM" id="MobiDB-lite"/>
    </source>
</evidence>
<dbReference type="PANTHER" id="PTHR23112:SF0">
    <property type="entry name" value="TRANSMEMBRANE PROTEIN 116"/>
    <property type="match status" value="1"/>
</dbReference>
<name>Q22W70_TETTS</name>
<feature type="transmembrane region" description="Helical" evidence="9">
    <location>
        <begin position="222"/>
        <end position="242"/>
    </location>
</feature>
<dbReference type="SUPFAM" id="SSF81321">
    <property type="entry name" value="Family A G protein-coupled receptor-like"/>
    <property type="match status" value="1"/>
</dbReference>
<accession>Q22W70</accession>
<proteinExistence type="predicted"/>
<feature type="domain" description="G-protein coupled receptors family 1 profile" evidence="11">
    <location>
        <begin position="30"/>
        <end position="272"/>
    </location>
</feature>
<feature type="transmembrane region" description="Helical" evidence="9">
    <location>
        <begin position="16"/>
        <end position="40"/>
    </location>
</feature>
<dbReference type="AlphaFoldDB" id="Q22W70"/>
<dbReference type="Pfam" id="PF05462">
    <property type="entry name" value="Dicty_CAR"/>
    <property type="match status" value="1"/>
</dbReference>
<dbReference type="PANTHER" id="PTHR23112">
    <property type="entry name" value="G PROTEIN-COUPLED RECEPTOR 157-RELATED"/>
    <property type="match status" value="1"/>
</dbReference>
<evidence type="ECO:0000256" key="4">
    <source>
        <dbReference type="ARBA" id="ARBA00023040"/>
    </source>
</evidence>
<reference evidence="13" key="1">
    <citation type="journal article" date="2006" name="PLoS Biol.">
        <title>Macronuclear genome sequence of the ciliate Tetrahymena thermophila, a model eukaryote.</title>
        <authorList>
            <person name="Eisen J.A."/>
            <person name="Coyne R.S."/>
            <person name="Wu M."/>
            <person name="Wu D."/>
            <person name="Thiagarajan M."/>
            <person name="Wortman J.R."/>
            <person name="Badger J.H."/>
            <person name="Ren Q."/>
            <person name="Amedeo P."/>
            <person name="Jones K.M."/>
            <person name="Tallon L.J."/>
            <person name="Delcher A.L."/>
            <person name="Salzberg S.L."/>
            <person name="Silva J.C."/>
            <person name="Haas B.J."/>
            <person name="Majoros W.H."/>
            <person name="Farzad M."/>
            <person name="Carlton J.M."/>
            <person name="Smith R.K. Jr."/>
            <person name="Garg J."/>
            <person name="Pearlman R.E."/>
            <person name="Karrer K.M."/>
            <person name="Sun L."/>
            <person name="Manning G."/>
            <person name="Elde N.C."/>
            <person name="Turkewitz A.P."/>
            <person name="Asai D.J."/>
            <person name="Wilkes D.E."/>
            <person name="Wang Y."/>
            <person name="Cai H."/>
            <person name="Collins K."/>
            <person name="Stewart B.A."/>
            <person name="Lee S.R."/>
            <person name="Wilamowska K."/>
            <person name="Weinberg Z."/>
            <person name="Ruzzo W.L."/>
            <person name="Wloga D."/>
            <person name="Gaertig J."/>
            <person name="Frankel J."/>
            <person name="Tsao C.-C."/>
            <person name="Gorovsky M.A."/>
            <person name="Keeling P.J."/>
            <person name="Waller R.F."/>
            <person name="Patron N.J."/>
            <person name="Cherry J.M."/>
            <person name="Stover N.A."/>
            <person name="Krieger C.J."/>
            <person name="del Toro C."/>
            <person name="Ryder H.F."/>
            <person name="Williamson S.C."/>
            <person name="Barbeau R.A."/>
            <person name="Hamilton E.P."/>
            <person name="Orias E."/>
        </authorList>
    </citation>
    <scope>NUCLEOTIDE SEQUENCE [LARGE SCALE GENOMIC DNA]</scope>
    <source>
        <strain evidence="13">SB210</strain>
    </source>
</reference>
<dbReference type="PRINTS" id="PR02001">
    <property type="entry name" value="GCR1CAMPR"/>
</dbReference>
<dbReference type="GeneID" id="7834003"/>
<comment type="subcellular location">
    <subcellularLocation>
        <location evidence="1">Membrane</location>
        <topology evidence="1">Multi-pass membrane protein</topology>
    </subcellularLocation>
</comment>
<evidence type="ECO:0000256" key="5">
    <source>
        <dbReference type="ARBA" id="ARBA00023136"/>
    </source>
</evidence>
<keyword evidence="3 9" id="KW-1133">Transmembrane helix</keyword>
<dbReference type="STRING" id="312017.Q22W70"/>
<dbReference type="Proteomes" id="UP000009168">
    <property type="component" value="Unassembled WGS sequence"/>
</dbReference>
<feature type="transmembrane region" description="Helical" evidence="9">
    <location>
        <begin position="47"/>
        <end position="68"/>
    </location>
</feature>
<feature type="transmembrane region" description="Helical" evidence="9">
    <location>
        <begin position="167"/>
        <end position="189"/>
    </location>
</feature>
<dbReference type="PROSITE" id="PS50261">
    <property type="entry name" value="G_PROTEIN_RECEP_F2_4"/>
    <property type="match status" value="1"/>
</dbReference>
<evidence type="ECO:0000256" key="2">
    <source>
        <dbReference type="ARBA" id="ARBA00022692"/>
    </source>
</evidence>
<evidence type="ECO:0000256" key="9">
    <source>
        <dbReference type="SAM" id="Phobius"/>
    </source>
</evidence>
<gene>
    <name evidence="12" type="ORF">TTHERM_00160620</name>
</gene>